<dbReference type="EMBL" id="JAPFQP010000003">
    <property type="protein sequence ID" value="MCX2719925.1"/>
    <property type="molecule type" value="Genomic_DNA"/>
</dbReference>
<name>A0AAE3SNV1_9FLAO</name>
<dbReference type="AlphaFoldDB" id="A0AAE3SNV1"/>
<keyword evidence="2" id="KW-1185">Reference proteome</keyword>
<evidence type="ECO:0000313" key="2">
    <source>
        <dbReference type="Proteomes" id="UP001207116"/>
    </source>
</evidence>
<sequence length="99" mass="11935">MMDFIYRPKNQNINEAEWQELNALTEQWRSDLSFYAEDLQYLHQIIGNYFLKLSKKGDTELVRKIKLSLIEMDEESQVLQDRVKRHLHYLQGLMDGPFK</sequence>
<dbReference type="RefSeq" id="WP_266013165.1">
    <property type="nucleotide sequence ID" value="NZ_JAPFQP010000003.1"/>
</dbReference>
<evidence type="ECO:0000313" key="1">
    <source>
        <dbReference type="EMBL" id="MCX2719925.1"/>
    </source>
</evidence>
<reference evidence="1" key="1">
    <citation type="submission" date="2022-11" db="EMBL/GenBank/DDBJ databases">
        <title>The characterization of three novel Bacteroidetes species and genomic analysis of their roles in tidal elemental geochemical cycles.</title>
        <authorList>
            <person name="Ma K.-J."/>
        </authorList>
    </citation>
    <scope>NUCLEOTIDE SEQUENCE</scope>
    <source>
        <strain evidence="1">M415</strain>
    </source>
</reference>
<protein>
    <submittedName>
        <fullName evidence="1">Uncharacterized protein</fullName>
    </submittedName>
</protein>
<comment type="caution">
    <text evidence="1">The sequence shown here is derived from an EMBL/GenBank/DDBJ whole genome shotgun (WGS) entry which is preliminary data.</text>
</comment>
<dbReference type="Proteomes" id="UP001207116">
    <property type="component" value="Unassembled WGS sequence"/>
</dbReference>
<proteinExistence type="predicted"/>
<organism evidence="1 2">
    <name type="scientific">Lentiprolixibacter aurantiacus</name>
    <dbReference type="NCBI Taxonomy" id="2993939"/>
    <lineage>
        <taxon>Bacteria</taxon>
        <taxon>Pseudomonadati</taxon>
        <taxon>Bacteroidota</taxon>
        <taxon>Flavobacteriia</taxon>
        <taxon>Flavobacteriales</taxon>
        <taxon>Flavobacteriaceae</taxon>
        <taxon>Lentiprolixibacter</taxon>
    </lineage>
</organism>
<gene>
    <name evidence="1" type="ORF">OO016_09955</name>
</gene>
<accession>A0AAE3SNV1</accession>